<evidence type="ECO:0000313" key="1">
    <source>
        <dbReference type="EMBL" id="CAA9504701.1"/>
    </source>
</evidence>
<feature type="non-terminal residue" evidence="1">
    <location>
        <position position="1"/>
    </location>
</feature>
<sequence length="39" mass="4133">FSLAEVPAERAAAAVKQVAGTRVKGRELKLEVIGGEKPR</sequence>
<proteinExistence type="predicted"/>
<accession>A0A6J4ST79</accession>
<gene>
    <name evidence="1" type="ORF">AVDCRST_MAG17-1578</name>
</gene>
<organism evidence="1">
    <name type="scientific">uncultured Solirubrobacterales bacterium</name>
    <dbReference type="NCBI Taxonomy" id="768556"/>
    <lineage>
        <taxon>Bacteria</taxon>
        <taxon>Bacillati</taxon>
        <taxon>Actinomycetota</taxon>
        <taxon>Thermoleophilia</taxon>
        <taxon>Solirubrobacterales</taxon>
        <taxon>environmental samples</taxon>
    </lineage>
</organism>
<name>A0A6J4ST79_9ACTN</name>
<dbReference type="EMBL" id="CADCVV010000117">
    <property type="protein sequence ID" value="CAA9504701.1"/>
    <property type="molecule type" value="Genomic_DNA"/>
</dbReference>
<dbReference type="AlphaFoldDB" id="A0A6J4ST79"/>
<reference evidence="1" key="1">
    <citation type="submission" date="2020-02" db="EMBL/GenBank/DDBJ databases">
        <authorList>
            <person name="Meier V. D."/>
        </authorList>
    </citation>
    <scope>NUCLEOTIDE SEQUENCE</scope>
    <source>
        <strain evidence="1">AVDCRST_MAG17</strain>
    </source>
</reference>
<protein>
    <submittedName>
        <fullName evidence="1">Uncharacterized protein</fullName>
    </submittedName>
</protein>